<evidence type="ECO:0000313" key="4">
    <source>
        <dbReference type="Proteomes" id="UP001527866"/>
    </source>
</evidence>
<evidence type="ECO:0000256" key="1">
    <source>
        <dbReference type="SAM" id="MobiDB-lite"/>
    </source>
</evidence>
<feature type="domain" description="ATP-dependent RecD2 DNA helicase-like helix-hairpin-helix" evidence="2">
    <location>
        <begin position="7"/>
        <end position="92"/>
    </location>
</feature>
<dbReference type="InterPro" id="IPR029493">
    <property type="entry name" value="RecD2-like_HHH"/>
</dbReference>
<name>A0ABT4U320_9ACTN</name>
<dbReference type="RefSeq" id="WP_270685784.1">
    <property type="nucleotide sequence ID" value="NZ_JAQFWQ010000027.1"/>
</dbReference>
<protein>
    <recommendedName>
        <fullName evidence="2">ATP-dependent RecD2 DNA helicase-like helix-hairpin-helix domain-containing protein</fullName>
    </recommendedName>
</protein>
<feature type="region of interest" description="Disordered" evidence="1">
    <location>
        <begin position="274"/>
        <end position="304"/>
    </location>
</feature>
<comment type="caution">
    <text evidence="3">The sequence shown here is derived from an EMBL/GenBank/DDBJ whole genome shotgun (WGS) entry which is preliminary data.</text>
</comment>
<keyword evidence="4" id="KW-1185">Reference proteome</keyword>
<accession>A0ABT4U320</accession>
<dbReference type="InterPro" id="IPR027417">
    <property type="entry name" value="P-loop_NTPase"/>
</dbReference>
<dbReference type="Gene3D" id="2.30.30.940">
    <property type="match status" value="1"/>
</dbReference>
<evidence type="ECO:0000259" key="2">
    <source>
        <dbReference type="Pfam" id="PF14490"/>
    </source>
</evidence>
<organism evidence="3 4">
    <name type="scientific">Nocardiopsis endophytica</name>
    <dbReference type="NCBI Taxonomy" id="3018445"/>
    <lineage>
        <taxon>Bacteria</taxon>
        <taxon>Bacillati</taxon>
        <taxon>Actinomycetota</taxon>
        <taxon>Actinomycetes</taxon>
        <taxon>Streptosporangiales</taxon>
        <taxon>Nocardiopsidaceae</taxon>
        <taxon>Nocardiopsis</taxon>
    </lineage>
</organism>
<reference evidence="3 4" key="1">
    <citation type="submission" date="2023-01" db="EMBL/GenBank/DDBJ databases">
        <title>Draft genome sequence of Nocardiopsis sp. RSe5-2 isolated from halophytes.</title>
        <authorList>
            <person name="Duangmal K."/>
            <person name="Chantavorakit T."/>
        </authorList>
    </citation>
    <scope>NUCLEOTIDE SEQUENCE [LARGE SCALE GENOMIC DNA]</scope>
    <source>
        <strain evidence="3 4">RSe5-2</strain>
    </source>
</reference>
<dbReference type="EMBL" id="JAQFWQ010000027">
    <property type="protein sequence ID" value="MDA2811330.1"/>
    <property type="molecule type" value="Genomic_DNA"/>
</dbReference>
<sequence>MSDAPERTAAVLAGMGAPESLAGPLVGALGPGAAEELAADPWRLLALPAVTPDQADFCARRALGDAAAPDDPRRGRALVGRALAAAVREGSTAVEERELGRALRGMRIADPGAAVEAALDDGSAMVFEVFPEDADDGFEDGEAPEMPDPDRFLAPTRVGLAEQELGEGLARLIGTSEPIMDPATASETAEAAAERIGEDVEAETSAAAIAAIMRGVTVLRHGPAAGAAVRHTLACLAAAAEDSGVGLAVASPTAQSAAVLNELLGGALAAAAPGAVSGEGAPEAEQAAGTDTEDEETPQEGAAPSPVVAVEAVPLGRLLAAGGPVPAGIVVVSDAMALDVERAAALVEACEDGTHLVLLADPAEAPSARPGQVVRDVAESRMAAVADLPDAPSPGPLGELAAAVAGGDLARVEAPDREVVLVPASSGAEAAHRAVQLVGDSIPRALGIAAEQVQIVAATRGGEAGTDALNKACKERFNPGPGALGGLDAGDRVLLSGGGPGYSAGDVGHLRTGPEGDERPHVELAGGGAPVPVDPAHLRPGWAVTVAAAHGSRWPGAVAVFGPETRGSRPQVYTALTRGVRHVSIVHAAGPELAEAVKEKTSLPRTTRLRDIIREG</sequence>
<feature type="compositionally biased region" description="Low complexity" evidence="1">
    <location>
        <begin position="274"/>
        <end position="289"/>
    </location>
</feature>
<evidence type="ECO:0000313" key="3">
    <source>
        <dbReference type="EMBL" id="MDA2811330.1"/>
    </source>
</evidence>
<dbReference type="Pfam" id="PF14490">
    <property type="entry name" value="HHH_RecD2"/>
    <property type="match status" value="1"/>
</dbReference>
<dbReference type="Gene3D" id="3.40.50.300">
    <property type="entry name" value="P-loop containing nucleotide triphosphate hydrolases"/>
    <property type="match status" value="2"/>
</dbReference>
<dbReference type="Proteomes" id="UP001527866">
    <property type="component" value="Unassembled WGS sequence"/>
</dbReference>
<proteinExistence type="predicted"/>
<gene>
    <name evidence="3" type="ORF">O4J56_11865</name>
</gene>
<dbReference type="CDD" id="cd18809">
    <property type="entry name" value="SF1_C_RecD"/>
    <property type="match status" value="1"/>
</dbReference>
<dbReference type="SUPFAM" id="SSF52540">
    <property type="entry name" value="P-loop containing nucleoside triphosphate hydrolases"/>
    <property type="match status" value="1"/>
</dbReference>